<proteinExistence type="predicted"/>
<dbReference type="AlphaFoldDB" id="A0A8H3VJB5"/>
<keyword evidence="3" id="KW-1185">Reference proteome</keyword>
<evidence type="ECO:0000313" key="3">
    <source>
        <dbReference type="Proteomes" id="UP000490939"/>
    </source>
</evidence>
<evidence type="ECO:0000256" key="1">
    <source>
        <dbReference type="SAM" id="MobiDB-lite"/>
    </source>
</evidence>
<dbReference type="EMBL" id="WNWR01000223">
    <property type="protein sequence ID" value="KAE9987934.1"/>
    <property type="molecule type" value="Genomic_DNA"/>
</dbReference>
<reference evidence="2 3" key="1">
    <citation type="submission" date="2019-07" db="EMBL/GenBank/DDBJ databases">
        <title>Venturia inaequalis Genome Resource.</title>
        <authorList>
            <person name="Lichtner F.J."/>
        </authorList>
    </citation>
    <scope>NUCLEOTIDE SEQUENCE [LARGE SCALE GENOMIC DNA]</scope>
    <source>
        <strain evidence="2 3">DMI_063113</strain>
    </source>
</reference>
<name>A0A8H3VJB5_VENIN</name>
<feature type="compositionally biased region" description="Polar residues" evidence="1">
    <location>
        <begin position="1"/>
        <end position="13"/>
    </location>
</feature>
<feature type="compositionally biased region" description="Polar residues" evidence="1">
    <location>
        <begin position="24"/>
        <end position="38"/>
    </location>
</feature>
<feature type="compositionally biased region" description="Low complexity" evidence="1">
    <location>
        <begin position="39"/>
        <end position="53"/>
    </location>
</feature>
<organism evidence="2 3">
    <name type="scientific">Venturia inaequalis</name>
    <name type="common">Apple scab fungus</name>
    <dbReference type="NCBI Taxonomy" id="5025"/>
    <lineage>
        <taxon>Eukaryota</taxon>
        <taxon>Fungi</taxon>
        <taxon>Dikarya</taxon>
        <taxon>Ascomycota</taxon>
        <taxon>Pezizomycotina</taxon>
        <taxon>Dothideomycetes</taxon>
        <taxon>Pleosporomycetidae</taxon>
        <taxon>Venturiales</taxon>
        <taxon>Venturiaceae</taxon>
        <taxon>Venturia</taxon>
    </lineage>
</organism>
<evidence type="ECO:0000313" key="2">
    <source>
        <dbReference type="EMBL" id="KAE9987934.1"/>
    </source>
</evidence>
<gene>
    <name evidence="2" type="ORF">EG327_003590</name>
</gene>
<sequence length="174" mass="18206">MSPSDTTNVSNEDSAPPLERLVPTSPQLGRAQRQQPSNPAQRSAAAWAIRPAATLGRWPIPPRSSQGAGPPGNAWPQPGWGGSSSVHCPRSILVRQLRAVPVPVPVPVPERASPGPGPPGPRVLCLCSLKQTDEGMAAWPGHLLLHRGSCSSRMSATGALALETVVVDCDIVVF</sequence>
<dbReference type="Proteomes" id="UP000490939">
    <property type="component" value="Unassembled WGS sequence"/>
</dbReference>
<comment type="caution">
    <text evidence="2">The sequence shown here is derived from an EMBL/GenBank/DDBJ whole genome shotgun (WGS) entry which is preliminary data.</text>
</comment>
<protein>
    <submittedName>
        <fullName evidence="2">Uncharacterized protein</fullName>
    </submittedName>
</protein>
<feature type="region of interest" description="Disordered" evidence="1">
    <location>
        <begin position="1"/>
        <end position="86"/>
    </location>
</feature>
<accession>A0A8H3VJB5</accession>